<keyword evidence="4" id="KW-1003">Cell membrane</keyword>
<evidence type="ECO:0000313" key="10">
    <source>
        <dbReference type="Proteomes" id="UP000316882"/>
    </source>
</evidence>
<feature type="transmembrane region" description="Helical" evidence="8">
    <location>
        <begin position="124"/>
        <end position="143"/>
    </location>
</feature>
<dbReference type="GO" id="GO:0005886">
    <property type="term" value="C:plasma membrane"/>
    <property type="evidence" value="ECO:0007669"/>
    <property type="project" value="UniProtKB-SubCell"/>
</dbReference>
<dbReference type="FunFam" id="1.10.3470.10:FF:000001">
    <property type="entry name" value="Vitamin B12 ABC transporter permease BtuC"/>
    <property type="match status" value="1"/>
</dbReference>
<name>A0A4Y3PMB0_BREPA</name>
<feature type="transmembrane region" description="Helical" evidence="8">
    <location>
        <begin position="100"/>
        <end position="118"/>
    </location>
</feature>
<evidence type="ECO:0000256" key="8">
    <source>
        <dbReference type="SAM" id="Phobius"/>
    </source>
</evidence>
<evidence type="ECO:0000256" key="4">
    <source>
        <dbReference type="ARBA" id="ARBA00022475"/>
    </source>
</evidence>
<dbReference type="InterPro" id="IPR000522">
    <property type="entry name" value="ABC_transptr_permease_BtuC"/>
</dbReference>
<dbReference type="GO" id="GO:0022857">
    <property type="term" value="F:transmembrane transporter activity"/>
    <property type="evidence" value="ECO:0007669"/>
    <property type="project" value="InterPro"/>
</dbReference>
<dbReference type="Gene3D" id="1.10.3470.10">
    <property type="entry name" value="ABC transporter involved in vitamin B12 uptake, BtuC"/>
    <property type="match status" value="1"/>
</dbReference>
<feature type="transmembrane region" description="Helical" evidence="8">
    <location>
        <begin position="155"/>
        <end position="175"/>
    </location>
</feature>
<evidence type="ECO:0000313" key="9">
    <source>
        <dbReference type="EMBL" id="GEB34457.1"/>
    </source>
</evidence>
<comment type="caution">
    <text evidence="9">The sequence shown here is derived from an EMBL/GenBank/DDBJ whole genome shotgun (WGS) entry which is preliminary data.</text>
</comment>
<feature type="transmembrane region" description="Helical" evidence="8">
    <location>
        <begin position="285"/>
        <end position="307"/>
    </location>
</feature>
<dbReference type="SUPFAM" id="SSF81345">
    <property type="entry name" value="ABC transporter involved in vitamin B12 uptake, BtuC"/>
    <property type="match status" value="1"/>
</dbReference>
<dbReference type="AlphaFoldDB" id="A0A4Y3PMB0"/>
<dbReference type="GO" id="GO:0033214">
    <property type="term" value="P:siderophore-iron import into cell"/>
    <property type="evidence" value="ECO:0007669"/>
    <property type="project" value="TreeGrafter"/>
</dbReference>
<evidence type="ECO:0000256" key="7">
    <source>
        <dbReference type="ARBA" id="ARBA00023136"/>
    </source>
</evidence>
<gene>
    <name evidence="9" type="primary">yfmE</name>
    <name evidence="9" type="ORF">BPA01_40370</name>
</gene>
<evidence type="ECO:0000256" key="6">
    <source>
        <dbReference type="ARBA" id="ARBA00022989"/>
    </source>
</evidence>
<accession>A0A4Y3PMB0</accession>
<dbReference type="PANTHER" id="PTHR30472">
    <property type="entry name" value="FERRIC ENTEROBACTIN TRANSPORT SYSTEM PERMEASE PROTEIN"/>
    <property type="match status" value="1"/>
</dbReference>
<evidence type="ECO:0000256" key="2">
    <source>
        <dbReference type="ARBA" id="ARBA00007935"/>
    </source>
</evidence>
<keyword evidence="3" id="KW-0813">Transport</keyword>
<dbReference type="Pfam" id="PF01032">
    <property type="entry name" value="FecCD"/>
    <property type="match status" value="1"/>
</dbReference>
<evidence type="ECO:0000256" key="3">
    <source>
        <dbReference type="ARBA" id="ARBA00022448"/>
    </source>
</evidence>
<protein>
    <submittedName>
        <fullName evidence="9">Fe(3+)-citrate import system permease protein YfmE</fullName>
    </submittedName>
</protein>
<keyword evidence="10" id="KW-1185">Reference proteome</keyword>
<feature type="transmembrane region" description="Helical" evidence="8">
    <location>
        <begin position="243"/>
        <end position="273"/>
    </location>
</feature>
<keyword evidence="7 8" id="KW-0472">Membrane</keyword>
<comment type="similarity">
    <text evidence="2">Belongs to the binding-protein-dependent transport system permease family. FecCD subfamily.</text>
</comment>
<dbReference type="EMBL" id="BJMH01000023">
    <property type="protein sequence ID" value="GEB34457.1"/>
    <property type="molecule type" value="Genomic_DNA"/>
</dbReference>
<dbReference type="Proteomes" id="UP000316882">
    <property type="component" value="Unassembled WGS sequence"/>
</dbReference>
<dbReference type="PANTHER" id="PTHR30472:SF37">
    <property type="entry name" value="FE(3+) DICITRATE TRANSPORT SYSTEM PERMEASE PROTEIN FECD-RELATED"/>
    <property type="match status" value="1"/>
</dbReference>
<feature type="transmembrane region" description="Helical" evidence="8">
    <location>
        <begin position="313"/>
        <end position="331"/>
    </location>
</feature>
<organism evidence="9 10">
    <name type="scientific">Brevibacillus parabrevis</name>
    <dbReference type="NCBI Taxonomy" id="54914"/>
    <lineage>
        <taxon>Bacteria</taxon>
        <taxon>Bacillati</taxon>
        <taxon>Bacillota</taxon>
        <taxon>Bacilli</taxon>
        <taxon>Bacillales</taxon>
        <taxon>Paenibacillaceae</taxon>
        <taxon>Brevibacillus</taxon>
    </lineage>
</organism>
<dbReference type="InterPro" id="IPR037294">
    <property type="entry name" value="ABC_BtuC-like"/>
</dbReference>
<feature type="transmembrane region" description="Helical" evidence="8">
    <location>
        <begin position="20"/>
        <end position="50"/>
    </location>
</feature>
<sequence length="338" mass="35188">MKVDTTAASSKRSSRKAIALFALAAVTIVAAFLGMSVGSVYVAPGLIVAIWTGESSSLSFIVENYRLPRAILAILAGAGFAISGVILQGMIRNPLASPDVIGVTKGAGLFAVAIILFFPHASPLVLPLFAFLGALAVALALIAFARKSGAQPSTFALVGLGVGAVCQALTEFVLVKYPMQANDSLVWLAGSLWGKGWDEIYGLLPWLCVLIPAAFALHRQLDIISLDEHSSTGLGLRVSQSRYGLLLLAVALAGACVAAIGSIGFIGLLAPQIARKLFGNQHRMLLPGAAIIGALILLIADAIGRGVNPPVEIPAGILTALIGVPYFLYLVRVEKKRT</sequence>
<evidence type="ECO:0000256" key="1">
    <source>
        <dbReference type="ARBA" id="ARBA00004651"/>
    </source>
</evidence>
<comment type="subcellular location">
    <subcellularLocation>
        <location evidence="1">Cell membrane</location>
        <topology evidence="1">Multi-pass membrane protein</topology>
    </subcellularLocation>
</comment>
<proteinExistence type="inferred from homology"/>
<feature type="transmembrane region" description="Helical" evidence="8">
    <location>
        <begin position="70"/>
        <end position="88"/>
    </location>
</feature>
<reference evidence="9 10" key="1">
    <citation type="submission" date="2019-06" db="EMBL/GenBank/DDBJ databases">
        <title>Whole genome shotgun sequence of Brevibacillus parabrevis NBRC 12334.</title>
        <authorList>
            <person name="Hosoyama A."/>
            <person name="Uohara A."/>
            <person name="Ohji S."/>
            <person name="Ichikawa N."/>
        </authorList>
    </citation>
    <scope>NUCLEOTIDE SEQUENCE [LARGE SCALE GENOMIC DNA]</scope>
    <source>
        <strain evidence="9 10">NBRC 12334</strain>
    </source>
</reference>
<evidence type="ECO:0000256" key="5">
    <source>
        <dbReference type="ARBA" id="ARBA00022692"/>
    </source>
</evidence>
<keyword evidence="6 8" id="KW-1133">Transmembrane helix</keyword>
<keyword evidence="5 8" id="KW-0812">Transmembrane</keyword>
<dbReference type="CDD" id="cd06550">
    <property type="entry name" value="TM_ABC_iron-siderophores_like"/>
    <property type="match status" value="1"/>
</dbReference>